<evidence type="ECO:0000256" key="2">
    <source>
        <dbReference type="ARBA" id="ARBA00023043"/>
    </source>
</evidence>
<proteinExistence type="predicted"/>
<protein>
    <submittedName>
        <fullName evidence="4">Uncharacterized protein</fullName>
    </submittedName>
</protein>
<dbReference type="PRINTS" id="PR01415">
    <property type="entry name" value="ANKYRIN"/>
</dbReference>
<dbReference type="PANTHER" id="PTHR24171">
    <property type="entry name" value="ANKYRIN REPEAT DOMAIN-CONTAINING PROTEIN 39-RELATED"/>
    <property type="match status" value="1"/>
</dbReference>
<accession>A0A8C2MKP4</accession>
<dbReference type="Gene3D" id="1.25.40.20">
    <property type="entry name" value="Ankyrin repeat-containing domain"/>
    <property type="match status" value="1"/>
</dbReference>
<reference evidence="4" key="1">
    <citation type="submission" date="2025-08" db="UniProtKB">
        <authorList>
            <consortium name="Ensembl"/>
        </authorList>
    </citation>
    <scope>IDENTIFICATION</scope>
</reference>
<organism evidence="4 5">
    <name type="scientific">Cricetulus griseus</name>
    <name type="common">Chinese hamster</name>
    <name type="synonym">Cricetulus barabensis griseus</name>
    <dbReference type="NCBI Taxonomy" id="10029"/>
    <lineage>
        <taxon>Eukaryota</taxon>
        <taxon>Metazoa</taxon>
        <taxon>Chordata</taxon>
        <taxon>Craniata</taxon>
        <taxon>Vertebrata</taxon>
        <taxon>Euteleostomi</taxon>
        <taxon>Mammalia</taxon>
        <taxon>Eutheria</taxon>
        <taxon>Euarchontoglires</taxon>
        <taxon>Glires</taxon>
        <taxon>Rodentia</taxon>
        <taxon>Myomorpha</taxon>
        <taxon>Muroidea</taxon>
        <taxon>Cricetidae</taxon>
        <taxon>Cricetinae</taxon>
        <taxon>Cricetulus</taxon>
    </lineage>
</organism>
<evidence type="ECO:0000313" key="4">
    <source>
        <dbReference type="Ensembl" id="ENSCGRP00001020567.1"/>
    </source>
</evidence>
<dbReference type="Pfam" id="PF00023">
    <property type="entry name" value="Ank"/>
    <property type="match status" value="2"/>
</dbReference>
<sequence>MEGCLKESILADRTLTTRTDQDSRTALHWACSAGHTEIVEFLLQLGVPVNDKMMQAASKNRHEIAVMFLEGGANPDAKDHFEAKAMHWAAAKDT</sequence>
<evidence type="ECO:0000313" key="5">
    <source>
        <dbReference type="Proteomes" id="UP000694386"/>
    </source>
</evidence>
<keyword evidence="1" id="KW-0677">Repeat</keyword>
<reference evidence="4" key="2">
    <citation type="submission" date="2025-09" db="UniProtKB">
        <authorList>
            <consortium name="Ensembl"/>
        </authorList>
    </citation>
    <scope>IDENTIFICATION</scope>
</reference>
<evidence type="ECO:0000256" key="1">
    <source>
        <dbReference type="ARBA" id="ARBA00022737"/>
    </source>
</evidence>
<dbReference type="AlphaFoldDB" id="A0A8C2MKP4"/>
<dbReference type="Ensembl" id="ENSCGRT00001024811.1">
    <property type="protein sequence ID" value="ENSCGRP00001020567.1"/>
    <property type="gene ID" value="ENSCGRG00001019682.1"/>
</dbReference>
<dbReference type="PANTHER" id="PTHR24171:SF9">
    <property type="entry name" value="ANKYRIN REPEAT DOMAIN-CONTAINING PROTEIN 39"/>
    <property type="match status" value="1"/>
</dbReference>
<dbReference type="PROSITE" id="PS50297">
    <property type="entry name" value="ANK_REP_REGION"/>
    <property type="match status" value="1"/>
</dbReference>
<keyword evidence="2 3" id="KW-0040">ANK repeat</keyword>
<dbReference type="SUPFAM" id="SSF48403">
    <property type="entry name" value="Ankyrin repeat"/>
    <property type="match status" value="1"/>
</dbReference>
<dbReference type="InterPro" id="IPR036770">
    <property type="entry name" value="Ankyrin_rpt-contain_sf"/>
</dbReference>
<dbReference type="Proteomes" id="UP000694386">
    <property type="component" value="Unplaced"/>
</dbReference>
<name>A0A8C2MKP4_CRIGR</name>
<dbReference type="OMA" id="AMHEIAV"/>
<dbReference type="InterPro" id="IPR002110">
    <property type="entry name" value="Ankyrin_rpt"/>
</dbReference>
<dbReference type="SMART" id="SM00248">
    <property type="entry name" value="ANK"/>
    <property type="match status" value="1"/>
</dbReference>
<evidence type="ECO:0000256" key="3">
    <source>
        <dbReference type="PROSITE-ProRule" id="PRU00023"/>
    </source>
</evidence>
<feature type="repeat" description="ANK" evidence="3">
    <location>
        <begin position="22"/>
        <end position="54"/>
    </location>
</feature>
<dbReference type="PROSITE" id="PS50088">
    <property type="entry name" value="ANK_REPEAT"/>
    <property type="match status" value="1"/>
</dbReference>